<organism evidence="1 2">
    <name type="scientific">Neobacillus massiliamazoniensis</name>
    <dbReference type="NCBI Taxonomy" id="1499688"/>
    <lineage>
        <taxon>Bacteria</taxon>
        <taxon>Bacillati</taxon>
        <taxon>Bacillota</taxon>
        <taxon>Bacilli</taxon>
        <taxon>Bacillales</taxon>
        <taxon>Bacillaceae</taxon>
        <taxon>Neobacillus</taxon>
    </lineage>
</organism>
<dbReference type="EMBL" id="CVRB01000005">
    <property type="protein sequence ID" value="CRK84806.1"/>
    <property type="molecule type" value="Genomic_DNA"/>
</dbReference>
<dbReference type="Pfam" id="PF11155">
    <property type="entry name" value="DUF2935"/>
    <property type="match status" value="2"/>
</dbReference>
<dbReference type="InterPro" id="IPR021328">
    <property type="entry name" value="CotB-like"/>
</dbReference>
<dbReference type="AlphaFoldDB" id="A0A0U1P3I0"/>
<sequence>MGYTDKYERDAYGIVAFWLRNNLEHGQFFDREISHHELELARANQSMVQSLGGIWQRAEAKQGDLGILINESSQAISEFRNFLIGGMNKALHCELIVSTQVALMDHMIREAEESQKVFNLIQSGSQVFVADAVIHESTFWLRQMADHLAFVQHYLDTSNYELQDRVRRMTQKFERFLLQANALRTIVRKPRTEMLPVLNAFRQMIIREAKDLEAFKLELDTLIKQCAAITTAPPDLLEHLAREAHHLWRNLEEGIIT</sequence>
<gene>
    <name evidence="1" type="ORF">BN000_04856</name>
</gene>
<dbReference type="STRING" id="1499688.BN000_04856"/>
<keyword evidence="2" id="KW-1185">Reference proteome</keyword>
<name>A0A0U1P3I0_9BACI</name>
<dbReference type="SUPFAM" id="SSF158430">
    <property type="entry name" value="Bacillus cereus metalloprotein-like"/>
    <property type="match status" value="2"/>
</dbReference>
<proteinExistence type="predicted"/>
<dbReference type="RefSeq" id="WP_090639105.1">
    <property type="nucleotide sequence ID" value="NZ_CVRB01000005.1"/>
</dbReference>
<accession>A0A0U1P3I0</accession>
<protein>
    <recommendedName>
        <fullName evidence="3">DUF2935 domain-containing protein</fullName>
    </recommendedName>
</protein>
<dbReference type="OrthoDB" id="1633927at2"/>
<dbReference type="Gene3D" id="1.20.1260.120">
    <property type="entry name" value="Protein of unknown function DUF2935"/>
    <property type="match status" value="1"/>
</dbReference>
<reference evidence="2" key="1">
    <citation type="submission" date="2015-05" db="EMBL/GenBank/DDBJ databases">
        <authorList>
            <person name="Urmite Genomes"/>
        </authorList>
    </citation>
    <scope>NUCLEOTIDE SEQUENCE [LARGE SCALE GENOMIC DNA]</scope>
    <source>
        <strain evidence="2">LF1</strain>
    </source>
</reference>
<dbReference type="Proteomes" id="UP000199087">
    <property type="component" value="Unassembled WGS sequence"/>
</dbReference>
<evidence type="ECO:0000313" key="2">
    <source>
        <dbReference type="Proteomes" id="UP000199087"/>
    </source>
</evidence>
<evidence type="ECO:0000313" key="1">
    <source>
        <dbReference type="EMBL" id="CRK84806.1"/>
    </source>
</evidence>
<evidence type="ECO:0008006" key="3">
    <source>
        <dbReference type="Google" id="ProtNLM"/>
    </source>
</evidence>